<evidence type="ECO:0000313" key="2">
    <source>
        <dbReference type="EMBL" id="AWB10294.1"/>
    </source>
</evidence>
<evidence type="ECO:0000313" key="3">
    <source>
        <dbReference type="Proteomes" id="UP000244792"/>
    </source>
</evidence>
<gene>
    <name evidence="2" type="ORF">TDSAC_0940</name>
</gene>
<dbReference type="NCBIfam" id="NF040826">
    <property type="entry name" value="lxa_BCAM0308"/>
    <property type="match status" value="1"/>
</dbReference>
<dbReference type="EMBL" id="CP020921">
    <property type="protein sequence ID" value="AWB10294.1"/>
    <property type="molecule type" value="Genomic_DNA"/>
</dbReference>
<feature type="domain" description="Nmd3 N-terminal" evidence="1">
    <location>
        <begin position="51"/>
        <end position="141"/>
    </location>
</feature>
<dbReference type="InterPro" id="IPR007064">
    <property type="entry name" value="Nmd3_N"/>
</dbReference>
<dbReference type="OrthoDB" id="9785278at2"/>
<sequence length="159" mass="18700">MNGRKDKLIKDYLHDPYFVKEKYSEPSVCERCGVVFNDGIFSWVKPIPKEFPKMICPACRRIEDNYEGGVVLLTGKFLNNHKEEIINTVKNVEAYKIERRPLERIISIVENENGIEIKTTYEHLARRIGEAINNAFKGELKITYPEGEKYVRVKWFRDE</sequence>
<accession>A0A2R4W0Q3</accession>
<organism evidence="2 3">
    <name type="scientific">Thermodesulfobium acidiphilum</name>
    <dbReference type="NCBI Taxonomy" id="1794699"/>
    <lineage>
        <taxon>Bacteria</taxon>
        <taxon>Pseudomonadati</taxon>
        <taxon>Thermodesulfobiota</taxon>
        <taxon>Thermodesulfobiia</taxon>
        <taxon>Thermodesulfobiales</taxon>
        <taxon>Thermodesulfobiaceae</taxon>
        <taxon>Thermodesulfobium</taxon>
    </lineage>
</organism>
<evidence type="ECO:0000259" key="1">
    <source>
        <dbReference type="Pfam" id="PF04981"/>
    </source>
</evidence>
<dbReference type="Pfam" id="PF04981">
    <property type="entry name" value="NMD3"/>
    <property type="match status" value="1"/>
</dbReference>
<name>A0A2R4W0Q3_THEAF</name>
<dbReference type="AlphaFoldDB" id="A0A2R4W0Q3"/>
<protein>
    <submittedName>
        <fullName evidence="2">NMD3 family protein</fullName>
    </submittedName>
</protein>
<reference evidence="2 3" key="1">
    <citation type="submission" date="2017-04" db="EMBL/GenBank/DDBJ databases">
        <title>Genomic insights into metabolism of Thermodesulfobium acidiphilum.</title>
        <authorList>
            <person name="Toshchakov S.V."/>
            <person name="Frolov E.N."/>
            <person name="Kublanov I.V."/>
            <person name="Samarov N.I."/>
            <person name="Novikov A."/>
            <person name="Lebedinsky A.V."/>
            <person name="Bonch-Osmolovskaya E.A."/>
            <person name="Chernyh N.A."/>
        </authorList>
    </citation>
    <scope>NUCLEOTIDE SEQUENCE [LARGE SCALE GENOMIC DNA]</scope>
    <source>
        <strain evidence="2 3">3127-1</strain>
    </source>
</reference>
<proteinExistence type="predicted"/>
<keyword evidence="3" id="KW-1185">Reference proteome</keyword>
<dbReference type="Proteomes" id="UP000244792">
    <property type="component" value="Chromosome"/>
</dbReference>
<dbReference type="InterPro" id="IPR047706">
    <property type="entry name" value="BCAM0308-like"/>
</dbReference>
<dbReference type="RefSeq" id="WP_108309107.1">
    <property type="nucleotide sequence ID" value="NZ_CP020921.1"/>
</dbReference>
<dbReference type="KEGG" id="taci:TDSAC_0940"/>